<dbReference type="AlphaFoldDB" id="A0A4Y2AB05"/>
<keyword evidence="3" id="KW-1185">Reference proteome</keyword>
<dbReference type="Proteomes" id="UP000499080">
    <property type="component" value="Unassembled WGS sequence"/>
</dbReference>
<comment type="caution">
    <text evidence="2">The sequence shown here is derived from an EMBL/GenBank/DDBJ whole genome shotgun (WGS) entry which is preliminary data.</text>
</comment>
<evidence type="ECO:0000313" key="3">
    <source>
        <dbReference type="Proteomes" id="UP000499080"/>
    </source>
</evidence>
<protein>
    <submittedName>
        <fullName evidence="2">Uncharacterized protein</fullName>
    </submittedName>
</protein>
<name>A0A4Y2AB05_ARAVE</name>
<reference evidence="2 3" key="1">
    <citation type="journal article" date="2019" name="Sci. Rep.">
        <title>Orb-weaving spider Araneus ventricosus genome elucidates the spidroin gene catalogue.</title>
        <authorList>
            <person name="Kono N."/>
            <person name="Nakamura H."/>
            <person name="Ohtoshi R."/>
            <person name="Moran D.A.P."/>
            <person name="Shinohara A."/>
            <person name="Yoshida Y."/>
            <person name="Fujiwara M."/>
            <person name="Mori M."/>
            <person name="Tomita M."/>
            <person name="Arakawa K."/>
        </authorList>
    </citation>
    <scope>NUCLEOTIDE SEQUENCE [LARGE SCALE GENOMIC DNA]</scope>
</reference>
<sequence>MAHSPHVLNAFTSENLTSAAEGKWAIHSTTPPAAHSPLLITSPNPPSKDLEVDWWTKVIKNKLSRIKTRNLVKFLLENESLLSPDSEQFLIK</sequence>
<accession>A0A4Y2AB05</accession>
<evidence type="ECO:0000313" key="2">
    <source>
        <dbReference type="EMBL" id="GBL77023.1"/>
    </source>
</evidence>
<proteinExistence type="predicted"/>
<gene>
    <name evidence="2" type="ORF">AVEN_12675_1</name>
</gene>
<organism evidence="2 3">
    <name type="scientific">Araneus ventricosus</name>
    <name type="common">Orbweaver spider</name>
    <name type="synonym">Epeira ventricosa</name>
    <dbReference type="NCBI Taxonomy" id="182803"/>
    <lineage>
        <taxon>Eukaryota</taxon>
        <taxon>Metazoa</taxon>
        <taxon>Ecdysozoa</taxon>
        <taxon>Arthropoda</taxon>
        <taxon>Chelicerata</taxon>
        <taxon>Arachnida</taxon>
        <taxon>Araneae</taxon>
        <taxon>Araneomorphae</taxon>
        <taxon>Entelegynae</taxon>
        <taxon>Araneoidea</taxon>
        <taxon>Araneidae</taxon>
        <taxon>Araneus</taxon>
    </lineage>
</organism>
<dbReference type="EMBL" id="BGPR01000011">
    <property type="protein sequence ID" value="GBL77023.1"/>
    <property type="molecule type" value="Genomic_DNA"/>
</dbReference>
<evidence type="ECO:0000256" key="1">
    <source>
        <dbReference type="SAM" id="MobiDB-lite"/>
    </source>
</evidence>
<feature type="region of interest" description="Disordered" evidence="1">
    <location>
        <begin position="22"/>
        <end position="48"/>
    </location>
</feature>